<dbReference type="Pfam" id="PF08450">
    <property type="entry name" value="SGL"/>
    <property type="match status" value="1"/>
</dbReference>
<keyword evidence="1" id="KW-0677">Repeat</keyword>
<dbReference type="Pfam" id="PF01436">
    <property type="entry name" value="NHL"/>
    <property type="match status" value="1"/>
</dbReference>
<feature type="transmembrane region" description="Helical" evidence="3">
    <location>
        <begin position="7"/>
        <end position="26"/>
    </location>
</feature>
<dbReference type="EMBL" id="LBPV01000053">
    <property type="protein sequence ID" value="KKP64120.1"/>
    <property type="molecule type" value="Genomic_DNA"/>
</dbReference>
<dbReference type="AlphaFoldDB" id="A0A0G0DM82"/>
<protein>
    <submittedName>
        <fullName evidence="5">NHL repeat containing protein</fullName>
    </submittedName>
</protein>
<comment type="caution">
    <text evidence="5">The sequence shown here is derived from an EMBL/GenBank/DDBJ whole genome shotgun (WGS) entry which is preliminary data.</text>
</comment>
<evidence type="ECO:0000256" key="3">
    <source>
        <dbReference type="SAM" id="Phobius"/>
    </source>
</evidence>
<feature type="domain" description="SMP-30/Gluconolactonase/LRE-like region" evidence="4">
    <location>
        <begin position="51"/>
        <end position="232"/>
    </location>
</feature>
<name>A0A0G0DM82_9BACT</name>
<dbReference type="Gene3D" id="2.40.10.500">
    <property type="match status" value="1"/>
</dbReference>
<gene>
    <name evidence="5" type="ORF">UR61_C0053G0007</name>
</gene>
<evidence type="ECO:0000313" key="5">
    <source>
        <dbReference type="EMBL" id="KKP64120.1"/>
    </source>
</evidence>
<feature type="repeat" description="NHL" evidence="2">
    <location>
        <begin position="141"/>
        <end position="177"/>
    </location>
</feature>
<dbReference type="PANTHER" id="PTHR24104">
    <property type="entry name" value="E3 UBIQUITIN-PROTEIN LIGASE NHLRC1-RELATED"/>
    <property type="match status" value="1"/>
</dbReference>
<feature type="repeat" description="NHL" evidence="2">
    <location>
        <begin position="90"/>
        <end position="127"/>
    </location>
</feature>
<dbReference type="InterPro" id="IPR050952">
    <property type="entry name" value="TRIM-NHL_E3_ligases"/>
</dbReference>
<reference evidence="5 6" key="1">
    <citation type="journal article" date="2015" name="Nature">
        <title>rRNA introns, odd ribosomes, and small enigmatic genomes across a large radiation of phyla.</title>
        <authorList>
            <person name="Brown C.T."/>
            <person name="Hug L.A."/>
            <person name="Thomas B.C."/>
            <person name="Sharon I."/>
            <person name="Castelle C.J."/>
            <person name="Singh A."/>
            <person name="Wilkins M.J."/>
            <person name="Williams K.H."/>
            <person name="Banfield J.F."/>
        </authorList>
    </citation>
    <scope>NUCLEOTIDE SEQUENCE [LARGE SCALE GENOMIC DNA]</scope>
</reference>
<feature type="repeat" description="NHL" evidence="2">
    <location>
        <begin position="182"/>
        <end position="225"/>
    </location>
</feature>
<dbReference type="GO" id="GO:0008270">
    <property type="term" value="F:zinc ion binding"/>
    <property type="evidence" value="ECO:0007669"/>
    <property type="project" value="UniProtKB-KW"/>
</dbReference>
<keyword evidence="3" id="KW-0812">Transmembrane</keyword>
<dbReference type="PANTHER" id="PTHR24104:SF25">
    <property type="entry name" value="PROTEIN LIN-41"/>
    <property type="match status" value="1"/>
</dbReference>
<sequence length="435" mass="46556">MYKNLKTVPIFIFTLLFVLFFSLYIVKSIRASVPASNWIWTTTVSNTAYGVTTDTSGNVYVAIGYSTLATNNKIAKYTTSGSFISEKAAYGTGNAQFKQPHDVAVDSAGNIYVADYGNHRIQKLDSTYAWVWTVGGTAYASTDGKFYYPEGIAVNSSTGLVYVADTRNNRIQIFDSTTGAFVDKFGSLGTGSGQFNSPKGLAIDTSGNIYVADYGNNRIQIFNSSKEFIGQYGSTMGSSIGQFKNPSGVSVDSSGNIYVADYGNNRVQKITSGGIFVSPFGSTGTANGQFNIITDVTVDSSGNIFTVELTNKRIQKFDYTGTAYQVSNISPLLDITIASNGFNIEDTGAVGVNSASIELRIKEDDNLTLTDVTVDMSADRDWSLLSGDSDRVAGKSYINNLIGSPGVASTHALYVPVPLGRVSDSVYICPNATSL</sequence>
<keyword evidence="3" id="KW-0472">Membrane</keyword>
<evidence type="ECO:0000256" key="1">
    <source>
        <dbReference type="ARBA" id="ARBA00022737"/>
    </source>
</evidence>
<evidence type="ECO:0000259" key="4">
    <source>
        <dbReference type="Pfam" id="PF08450"/>
    </source>
</evidence>
<dbReference type="InterPro" id="IPR011042">
    <property type="entry name" value="6-blade_b-propeller_TolB-like"/>
</dbReference>
<dbReference type="PROSITE" id="PS51125">
    <property type="entry name" value="NHL"/>
    <property type="match status" value="5"/>
</dbReference>
<dbReference type="Gene3D" id="2.120.10.30">
    <property type="entry name" value="TolB, C-terminal domain"/>
    <property type="match status" value="2"/>
</dbReference>
<feature type="repeat" description="NHL" evidence="2">
    <location>
        <begin position="280"/>
        <end position="320"/>
    </location>
</feature>
<dbReference type="SUPFAM" id="SSF63825">
    <property type="entry name" value="YWTD domain"/>
    <property type="match status" value="1"/>
</dbReference>
<feature type="non-terminal residue" evidence="5">
    <location>
        <position position="435"/>
    </location>
</feature>
<evidence type="ECO:0000256" key="2">
    <source>
        <dbReference type="PROSITE-ProRule" id="PRU00504"/>
    </source>
</evidence>
<accession>A0A0G0DM82</accession>
<organism evidence="5 6">
    <name type="scientific">candidate division WS6 bacterium GW2011_GWE1_34_7</name>
    <dbReference type="NCBI Taxonomy" id="1619093"/>
    <lineage>
        <taxon>Bacteria</taxon>
        <taxon>Candidatus Dojkabacteria</taxon>
    </lineage>
</organism>
<dbReference type="InterPro" id="IPR013658">
    <property type="entry name" value="SGL"/>
</dbReference>
<dbReference type="Proteomes" id="UP000033866">
    <property type="component" value="Unassembled WGS sequence"/>
</dbReference>
<dbReference type="InterPro" id="IPR001258">
    <property type="entry name" value="NHL_repeat"/>
</dbReference>
<proteinExistence type="predicted"/>
<feature type="repeat" description="NHL" evidence="2">
    <location>
        <begin position="230"/>
        <end position="273"/>
    </location>
</feature>
<keyword evidence="3" id="KW-1133">Transmembrane helix</keyword>
<evidence type="ECO:0000313" key="6">
    <source>
        <dbReference type="Proteomes" id="UP000033866"/>
    </source>
</evidence>